<name>A0A6J6K0N2_9ZZZZ</name>
<dbReference type="EMBL" id="CAEZVZ010000053">
    <property type="protein sequence ID" value="CAB4641975.1"/>
    <property type="molecule type" value="Genomic_DNA"/>
</dbReference>
<sequence>MRAEILDLDHRHKRAARIVINASPAKIFGYLARPAAHSLFDGSSTVQSALSGPDRLFLGAKFGMEMKIKVPYRITNEVVAFEENHLITWRHLMKWTWSYELVDLGNGSTEVTETFDASVCNSAQLWWLKKTDSLSRNPKWMAKSLVKLKALCEG</sequence>
<dbReference type="InterPro" id="IPR023393">
    <property type="entry name" value="START-like_dom_sf"/>
</dbReference>
<dbReference type="Gene3D" id="3.30.530.20">
    <property type="match status" value="1"/>
</dbReference>
<reference evidence="1" key="1">
    <citation type="submission" date="2020-05" db="EMBL/GenBank/DDBJ databases">
        <authorList>
            <person name="Chiriac C."/>
            <person name="Salcher M."/>
            <person name="Ghai R."/>
            <person name="Kavagutti S V."/>
        </authorList>
    </citation>
    <scope>NUCLEOTIDE SEQUENCE</scope>
</reference>
<dbReference type="SUPFAM" id="SSF55961">
    <property type="entry name" value="Bet v1-like"/>
    <property type="match status" value="1"/>
</dbReference>
<evidence type="ECO:0000313" key="1">
    <source>
        <dbReference type="EMBL" id="CAB4641975.1"/>
    </source>
</evidence>
<organism evidence="1">
    <name type="scientific">freshwater metagenome</name>
    <dbReference type="NCBI Taxonomy" id="449393"/>
    <lineage>
        <taxon>unclassified sequences</taxon>
        <taxon>metagenomes</taxon>
        <taxon>ecological metagenomes</taxon>
    </lineage>
</organism>
<dbReference type="InterPro" id="IPR019587">
    <property type="entry name" value="Polyketide_cyclase/dehydratase"/>
</dbReference>
<proteinExistence type="predicted"/>
<gene>
    <name evidence="1" type="ORF">UFOPK2162_00519</name>
</gene>
<dbReference type="Pfam" id="PF10604">
    <property type="entry name" value="Polyketide_cyc2"/>
    <property type="match status" value="1"/>
</dbReference>
<accession>A0A6J6K0N2</accession>
<protein>
    <submittedName>
        <fullName evidence="1">Unannotated protein</fullName>
    </submittedName>
</protein>
<dbReference type="AlphaFoldDB" id="A0A6J6K0N2"/>